<protein>
    <submittedName>
        <fullName evidence="2">Uncharacterized protein</fullName>
    </submittedName>
</protein>
<keyword evidence="1" id="KW-1133">Transmembrane helix</keyword>
<evidence type="ECO:0000313" key="3">
    <source>
        <dbReference type="Proteomes" id="UP001519332"/>
    </source>
</evidence>
<keyword evidence="3" id="KW-1185">Reference proteome</keyword>
<comment type="caution">
    <text evidence="2">The sequence shown here is derived from an EMBL/GenBank/DDBJ whole genome shotgun (WGS) entry which is preliminary data.</text>
</comment>
<dbReference type="Proteomes" id="UP001519332">
    <property type="component" value="Unassembled WGS sequence"/>
</dbReference>
<evidence type="ECO:0000313" key="2">
    <source>
        <dbReference type="EMBL" id="MBP2324311.1"/>
    </source>
</evidence>
<name>A0ABS4TKD5_9PSEU</name>
<dbReference type="RefSeq" id="WP_209641572.1">
    <property type="nucleotide sequence ID" value="NZ_JAGINW010000001.1"/>
</dbReference>
<keyword evidence="1" id="KW-0812">Transmembrane</keyword>
<feature type="transmembrane region" description="Helical" evidence="1">
    <location>
        <begin position="12"/>
        <end position="32"/>
    </location>
</feature>
<organism evidence="2 3">
    <name type="scientific">Kibdelosporangium banguiense</name>
    <dbReference type="NCBI Taxonomy" id="1365924"/>
    <lineage>
        <taxon>Bacteria</taxon>
        <taxon>Bacillati</taxon>
        <taxon>Actinomycetota</taxon>
        <taxon>Actinomycetes</taxon>
        <taxon>Pseudonocardiales</taxon>
        <taxon>Pseudonocardiaceae</taxon>
        <taxon>Kibdelosporangium</taxon>
    </lineage>
</organism>
<dbReference type="EMBL" id="JAGINW010000001">
    <property type="protein sequence ID" value="MBP2324311.1"/>
    <property type="molecule type" value="Genomic_DNA"/>
</dbReference>
<evidence type="ECO:0000256" key="1">
    <source>
        <dbReference type="SAM" id="Phobius"/>
    </source>
</evidence>
<keyword evidence="1" id="KW-0472">Membrane</keyword>
<sequence length="130" mass="14636">MPGAAGFPVLNMLLYLVIVISPVAACWMVMRLPRLIRRLRRRPQVVSTHPPIEKVAADLRRLHNLLAQFGPGTPIVRRRGTLQAYDCLLMQACTAVEVDHRLDRLPPGTSLELERIRVEESLRAAGLVIR</sequence>
<accession>A0ABS4TKD5</accession>
<gene>
    <name evidence="2" type="ORF">JOF56_004696</name>
</gene>
<proteinExistence type="predicted"/>
<reference evidence="2 3" key="1">
    <citation type="submission" date="2021-03" db="EMBL/GenBank/DDBJ databases">
        <title>Sequencing the genomes of 1000 actinobacteria strains.</title>
        <authorList>
            <person name="Klenk H.-P."/>
        </authorList>
    </citation>
    <scope>NUCLEOTIDE SEQUENCE [LARGE SCALE GENOMIC DNA]</scope>
    <source>
        <strain evidence="2 3">DSM 46670</strain>
    </source>
</reference>